<proteinExistence type="predicted"/>
<protein>
    <submittedName>
        <fullName evidence="1">Uncharacterized protein</fullName>
    </submittedName>
</protein>
<keyword evidence="2" id="KW-1185">Reference proteome</keyword>
<name>A0A8T2ULV7_CERRI</name>
<evidence type="ECO:0000313" key="2">
    <source>
        <dbReference type="Proteomes" id="UP000825935"/>
    </source>
</evidence>
<accession>A0A8T2ULV7</accession>
<dbReference type="Proteomes" id="UP000825935">
    <property type="component" value="Chromosome 7"/>
</dbReference>
<dbReference type="AlphaFoldDB" id="A0A8T2ULV7"/>
<gene>
    <name evidence="1" type="ORF">KP509_07G062500</name>
</gene>
<reference evidence="1" key="1">
    <citation type="submission" date="2021-08" db="EMBL/GenBank/DDBJ databases">
        <title>WGS assembly of Ceratopteris richardii.</title>
        <authorList>
            <person name="Marchant D.B."/>
            <person name="Chen G."/>
            <person name="Jenkins J."/>
            <person name="Shu S."/>
            <person name="Leebens-Mack J."/>
            <person name="Grimwood J."/>
            <person name="Schmutz J."/>
            <person name="Soltis P."/>
            <person name="Soltis D."/>
            <person name="Chen Z.-H."/>
        </authorList>
    </citation>
    <scope>NUCLEOTIDE SEQUENCE</scope>
    <source>
        <strain evidence="1">Whitten #5841</strain>
        <tissue evidence="1">Leaf</tissue>
    </source>
</reference>
<comment type="caution">
    <text evidence="1">The sequence shown here is derived from an EMBL/GenBank/DDBJ whole genome shotgun (WGS) entry which is preliminary data.</text>
</comment>
<organism evidence="1 2">
    <name type="scientific">Ceratopteris richardii</name>
    <name type="common">Triangle waterfern</name>
    <dbReference type="NCBI Taxonomy" id="49495"/>
    <lineage>
        <taxon>Eukaryota</taxon>
        <taxon>Viridiplantae</taxon>
        <taxon>Streptophyta</taxon>
        <taxon>Embryophyta</taxon>
        <taxon>Tracheophyta</taxon>
        <taxon>Polypodiopsida</taxon>
        <taxon>Polypodiidae</taxon>
        <taxon>Polypodiales</taxon>
        <taxon>Pteridineae</taxon>
        <taxon>Pteridaceae</taxon>
        <taxon>Parkerioideae</taxon>
        <taxon>Ceratopteris</taxon>
    </lineage>
</organism>
<evidence type="ECO:0000313" key="1">
    <source>
        <dbReference type="EMBL" id="KAH7433279.1"/>
    </source>
</evidence>
<sequence length="69" mass="8004">MKLVNVRNVSHKRELEAQLFSFQRTVSLSQDSEILHHIAVDRLTRLQSDLRIGQVGKDIGSIQIRQTHR</sequence>
<dbReference type="EMBL" id="CM035412">
    <property type="protein sequence ID" value="KAH7433279.1"/>
    <property type="molecule type" value="Genomic_DNA"/>
</dbReference>